<dbReference type="EMBL" id="QCYY01002652">
    <property type="protein sequence ID" value="ROT68624.1"/>
    <property type="molecule type" value="Genomic_DNA"/>
</dbReference>
<feature type="compositionally biased region" description="Polar residues" evidence="4">
    <location>
        <begin position="377"/>
        <end position="388"/>
    </location>
</feature>
<feature type="compositionally biased region" description="Low complexity" evidence="4">
    <location>
        <begin position="755"/>
        <end position="782"/>
    </location>
</feature>
<organism evidence="6 7">
    <name type="scientific">Penaeus vannamei</name>
    <name type="common">Whiteleg shrimp</name>
    <name type="synonym">Litopenaeus vannamei</name>
    <dbReference type="NCBI Taxonomy" id="6689"/>
    <lineage>
        <taxon>Eukaryota</taxon>
        <taxon>Metazoa</taxon>
        <taxon>Ecdysozoa</taxon>
        <taxon>Arthropoda</taxon>
        <taxon>Crustacea</taxon>
        <taxon>Multicrustacea</taxon>
        <taxon>Malacostraca</taxon>
        <taxon>Eumalacostraca</taxon>
        <taxon>Eucarida</taxon>
        <taxon>Decapoda</taxon>
        <taxon>Dendrobranchiata</taxon>
        <taxon>Penaeoidea</taxon>
        <taxon>Penaeidae</taxon>
        <taxon>Penaeus</taxon>
    </lineage>
</organism>
<feature type="compositionally biased region" description="Basic and acidic residues" evidence="4">
    <location>
        <begin position="71"/>
        <end position="86"/>
    </location>
</feature>
<dbReference type="GO" id="GO:0005634">
    <property type="term" value="C:nucleus"/>
    <property type="evidence" value="ECO:0007669"/>
    <property type="project" value="UniProtKB-SubCell"/>
</dbReference>
<feature type="region of interest" description="Disordered" evidence="4">
    <location>
        <begin position="730"/>
        <end position="872"/>
    </location>
</feature>
<feature type="compositionally biased region" description="Basic and acidic residues" evidence="4">
    <location>
        <begin position="334"/>
        <end position="374"/>
    </location>
</feature>
<evidence type="ECO:0000259" key="5">
    <source>
        <dbReference type="PROSITE" id="PS50172"/>
    </source>
</evidence>
<evidence type="ECO:0000256" key="2">
    <source>
        <dbReference type="ARBA" id="ARBA00022763"/>
    </source>
</evidence>
<dbReference type="GO" id="GO:0045944">
    <property type="term" value="P:positive regulation of transcription by RNA polymerase II"/>
    <property type="evidence" value="ECO:0007669"/>
    <property type="project" value="TreeGrafter"/>
</dbReference>
<dbReference type="GO" id="GO:0042393">
    <property type="term" value="F:histone binding"/>
    <property type="evidence" value="ECO:0007669"/>
    <property type="project" value="TreeGrafter"/>
</dbReference>
<feature type="compositionally biased region" description="Low complexity" evidence="4">
    <location>
        <begin position="324"/>
        <end position="333"/>
    </location>
</feature>
<dbReference type="PROSITE" id="PS50172">
    <property type="entry name" value="BRCT"/>
    <property type="match status" value="1"/>
</dbReference>
<evidence type="ECO:0000256" key="4">
    <source>
        <dbReference type="SAM" id="MobiDB-lite"/>
    </source>
</evidence>
<evidence type="ECO:0000256" key="3">
    <source>
        <dbReference type="ARBA" id="ARBA00023242"/>
    </source>
</evidence>
<feature type="region of interest" description="Disordered" evidence="4">
    <location>
        <begin position="1072"/>
        <end position="1262"/>
    </location>
</feature>
<dbReference type="InterPro" id="IPR047249">
    <property type="entry name" value="BRCT_p53bp1-like_rpt1"/>
</dbReference>
<feature type="compositionally biased region" description="Acidic residues" evidence="4">
    <location>
        <begin position="830"/>
        <end position="844"/>
    </location>
</feature>
<feature type="compositionally biased region" description="Polar residues" evidence="4">
    <location>
        <begin position="1231"/>
        <end position="1240"/>
    </location>
</feature>
<feature type="compositionally biased region" description="Polar residues" evidence="4">
    <location>
        <begin position="412"/>
        <end position="432"/>
    </location>
</feature>
<keyword evidence="2" id="KW-0227">DNA damage</keyword>
<dbReference type="InterPro" id="IPR036420">
    <property type="entry name" value="BRCT_dom_sf"/>
</dbReference>
<protein>
    <submittedName>
        <fullName evidence="6">Putative tumor suppressor p53-binding protein 1 isoform X1</fullName>
    </submittedName>
</protein>
<dbReference type="SUPFAM" id="SSF52113">
    <property type="entry name" value="BRCT domain"/>
    <property type="match status" value="1"/>
</dbReference>
<keyword evidence="3" id="KW-0539">Nucleus</keyword>
<reference evidence="6 7" key="1">
    <citation type="submission" date="2018-04" db="EMBL/GenBank/DDBJ databases">
        <authorList>
            <person name="Zhang X."/>
            <person name="Yuan J."/>
            <person name="Li F."/>
            <person name="Xiang J."/>
        </authorList>
    </citation>
    <scope>NUCLEOTIDE SEQUENCE [LARGE SCALE GENOMIC DNA]</scope>
    <source>
        <tissue evidence="6">Muscle</tissue>
    </source>
</reference>
<feature type="compositionally biased region" description="Basic residues" evidence="4">
    <location>
        <begin position="1127"/>
        <end position="1136"/>
    </location>
</feature>
<dbReference type="STRING" id="6689.A0A3R7QIL8"/>
<dbReference type="SMART" id="SM00292">
    <property type="entry name" value="BRCT"/>
    <property type="match status" value="1"/>
</dbReference>
<reference evidence="6 7" key="2">
    <citation type="submission" date="2019-01" db="EMBL/GenBank/DDBJ databases">
        <title>The decoding of complex shrimp genome reveals the adaptation for benthos swimmer, frequently molting mechanism and breeding impact on genome.</title>
        <authorList>
            <person name="Sun Y."/>
            <person name="Gao Y."/>
            <person name="Yu Y."/>
        </authorList>
    </citation>
    <scope>NUCLEOTIDE SEQUENCE [LARGE SCALE GENOMIC DNA]</scope>
    <source>
        <tissue evidence="6">Muscle</tissue>
    </source>
</reference>
<feature type="region of interest" description="Disordered" evidence="4">
    <location>
        <begin position="1"/>
        <end position="208"/>
    </location>
</feature>
<evidence type="ECO:0000313" key="7">
    <source>
        <dbReference type="Proteomes" id="UP000283509"/>
    </source>
</evidence>
<sequence>MPILQLSQGEEEEEEDVPPPPEKFLSGTPSASLSLGSSQPATSTSPTKRKRAELEDPSSETEHSQIPLKQRRMDEGSSDSGEDRVIVDYTTLTRKDVEISPKQQKPPPRVVKPTHLLAAAKRITFSSEELQMCTEREDPLRQLPVDTEEEESEQEKDLPVRQPVDTEAESSDSQKVSDETKKGDTALKATSDSECEDSDIEILDDKDRSIEVLYEKSKGKSSLEQDIGSQDFSLMLSGADHESEYAQAGQRFSEGHILTEEAESQSQSLLSMTESEHLQCHDTLSSSSSESSQHAPETLVGSMPATQLEGICQPMAISQPNIDPLISLPISSSTREKEKDSDSRGEMSPKEKDNEEEGSKEKSESQKTAEKVDEGSQVASSMDISQKVETARLKMPEIFTPASQDYEVAEEITSQPQRKLSQSATLFGSGNKESALSSSQLSGSQQVLAEETDSEDEGQLKRKRKKLRPTAESEQPGKTVSRASNVKAESRKTSTPNTSQGVSLNISGDGSSYIDKEQAGILSGVETSKSHNSSSEQSGAVKSPDQSASPGRRASTPDTELLPDLERIHSVEELQRAGFKINRQLDPAEVIEYIHPVTRDTIYVTIVHDVGDLEAITISKLHFKPASESGSGSGGSRSSRISDVSSISRTTYSSSGYYGDKSSSSSNSSRRTSMFSTAESSRLSVGSVVTVSSPPRDIQIIAEHSKKDLPSQKAQDDGFFRVPAAHPRAQASVKLPDTSQKVTEQILQIPVPQRLAAQKALAATKKSPPSSSSSTDSKMPSSDKPRRGRGRGRGSRDTGRGGSSGSASGPRGRGRGRGRGRVPVPKSSTETEEEDHEYDEESPDFVDALPSEGKSSGNNKSDADSGASSASVTKTARGLGAVSELLSSLPEDIWKVLENSQVPLSEEEEEAFVRLGGTEAEERQLAQVLKRVREAELDKGLLVFARFTDNNFYSAVLHERDGADRWHVQFTLDQYTASVRDVYLLPTDLLPRGHHCFVRHQTEHYSDPGVVKGHIRVGSTLLHIVETDRGVTQRVPHSHLLLTGPQAHDLLQARLNFRSMVASPGRDVSLDNIVMGRRRRTTQDQFSSPRSKKADENLDTSDATAGESEDLYVSTGRSPMKRGLSARGRRGAKRRNLSVLPEESESEAEATPGPDTKRGGRRAGTPKVARTPRTPKTPLPSALTEASSEELSEKKDLPTESEKEPLPPKITSLQMQEPMLSTPPKKRGRPSGQSSGTQTPKKLLRIDEEVPPDPRLGPLPPESSQIFAGYTILLTSGDSSIKKRQNADDEGLPFFDKDYLTKQFTRGGGRVLEKYAEAEIILAEQGRSSVGRQATPKAKKKSGTTLTTLLLISNTYCRTAKYIQCLAAGIPIVSFQWVIASCAQNKEISWRSFMLPAGEKFSGELSEQMISLEEDSQTGPLQLLTGERIFLATSNNPEFSPLWQPLLDTTGAKVRVKPARNG</sequence>
<feature type="compositionally biased region" description="Polar residues" evidence="4">
    <location>
        <begin position="493"/>
        <end position="510"/>
    </location>
</feature>
<evidence type="ECO:0000256" key="1">
    <source>
        <dbReference type="ARBA" id="ARBA00004123"/>
    </source>
</evidence>
<feature type="compositionally biased region" description="Polar residues" evidence="4">
    <location>
        <begin position="472"/>
        <end position="484"/>
    </location>
</feature>
<proteinExistence type="predicted"/>
<feature type="compositionally biased region" description="Polar residues" evidence="4">
    <location>
        <begin position="737"/>
        <end position="746"/>
    </location>
</feature>
<feature type="compositionally biased region" description="Polar residues" evidence="4">
    <location>
        <begin position="525"/>
        <end position="549"/>
    </location>
</feature>
<dbReference type="PANTHER" id="PTHR15321">
    <property type="entry name" value="TUMOR SUPPRESSOR P53-BINDING PROTEIN 1"/>
    <property type="match status" value="1"/>
</dbReference>
<feature type="compositionally biased region" description="Basic and acidic residues" evidence="4">
    <location>
        <begin position="175"/>
        <end position="185"/>
    </location>
</feature>
<keyword evidence="7" id="KW-1185">Reference proteome</keyword>
<dbReference type="CDD" id="cd17745">
    <property type="entry name" value="BRCT_p53bp1_rpt1"/>
    <property type="match status" value="1"/>
</dbReference>
<comment type="caution">
    <text evidence="6">The sequence shown here is derived from an EMBL/GenBank/DDBJ whole genome shotgun (WGS) entry which is preliminary data.</text>
</comment>
<dbReference type="InterPro" id="IPR001357">
    <property type="entry name" value="BRCT_dom"/>
</dbReference>
<accession>A0A3R7QIL8</accession>
<dbReference type="PANTHER" id="PTHR15321:SF3">
    <property type="entry name" value="TP53-BINDING PROTEIN 1"/>
    <property type="match status" value="1"/>
</dbReference>
<feature type="region of interest" description="Disordered" evidence="4">
    <location>
        <begin position="624"/>
        <end position="673"/>
    </location>
</feature>
<feature type="compositionally biased region" description="Basic and acidic residues" evidence="4">
    <location>
        <begin position="1191"/>
        <end position="1206"/>
    </location>
</feature>
<feature type="compositionally biased region" description="Low complexity" evidence="4">
    <location>
        <begin position="636"/>
        <end position="673"/>
    </location>
</feature>
<dbReference type="Gene3D" id="3.40.50.10190">
    <property type="entry name" value="BRCT domain"/>
    <property type="match status" value="1"/>
</dbReference>
<dbReference type="OrthoDB" id="6345965at2759"/>
<dbReference type="GO" id="GO:0000077">
    <property type="term" value="P:DNA damage checkpoint signaling"/>
    <property type="evidence" value="ECO:0007669"/>
    <property type="project" value="TreeGrafter"/>
</dbReference>
<comment type="subcellular location">
    <subcellularLocation>
        <location evidence="1">Nucleus</location>
    </subcellularLocation>
</comment>
<feature type="domain" description="BRCT" evidence="5">
    <location>
        <begin position="1262"/>
        <end position="1395"/>
    </location>
</feature>
<gene>
    <name evidence="6" type="ORF">C7M84_013237</name>
</gene>
<feature type="region of interest" description="Disordered" evidence="4">
    <location>
        <begin position="245"/>
        <end position="561"/>
    </location>
</feature>
<dbReference type="InterPro" id="IPR047252">
    <property type="entry name" value="TP53BP1-like"/>
</dbReference>
<dbReference type="Proteomes" id="UP000283509">
    <property type="component" value="Unassembled WGS sequence"/>
</dbReference>
<name>A0A3R7QIL8_PENVA</name>
<feature type="compositionally biased region" description="Acidic residues" evidence="4">
    <location>
        <begin position="193"/>
        <end position="202"/>
    </location>
</feature>
<feature type="compositionally biased region" description="Polar residues" evidence="4">
    <location>
        <begin position="27"/>
        <end position="46"/>
    </location>
</feature>
<evidence type="ECO:0000313" key="6">
    <source>
        <dbReference type="EMBL" id="ROT68624.1"/>
    </source>
</evidence>
<feature type="compositionally biased region" description="Low complexity" evidence="4">
    <location>
        <begin position="434"/>
        <end position="448"/>
    </location>
</feature>